<evidence type="ECO:0000313" key="2">
    <source>
        <dbReference type="Proteomes" id="UP000428260"/>
    </source>
</evidence>
<accession>A0A6I6JYY1</accession>
<protein>
    <submittedName>
        <fullName evidence="1">Uncharacterized protein</fullName>
    </submittedName>
</protein>
<dbReference type="RefSeq" id="WP_158869486.1">
    <property type="nucleotide sequence ID" value="NZ_CP046401.1"/>
</dbReference>
<dbReference type="AlphaFoldDB" id="A0A6I6JYY1"/>
<organism evidence="1 2">
    <name type="scientific">Maribellus comscasis</name>
    <dbReference type="NCBI Taxonomy" id="2681766"/>
    <lineage>
        <taxon>Bacteria</taxon>
        <taxon>Pseudomonadati</taxon>
        <taxon>Bacteroidota</taxon>
        <taxon>Bacteroidia</taxon>
        <taxon>Marinilabiliales</taxon>
        <taxon>Prolixibacteraceae</taxon>
        <taxon>Maribellus</taxon>
    </lineage>
</organism>
<dbReference type="EMBL" id="CP046401">
    <property type="protein sequence ID" value="QGY46350.1"/>
    <property type="molecule type" value="Genomic_DNA"/>
</dbReference>
<gene>
    <name evidence="1" type="ORF">GM418_22605</name>
</gene>
<sequence length="118" mass="13408">MLSNEQVVYIANKINEKVNLPVLGEKAEFFIIKKAVTKVLDILEDEIPEEYLDFLEDTAKGFDPEQGANIQLIKDNVVEFVNQKVNIPLLNEETEKEVFGVAIDVLVDAMTKDKKLEQ</sequence>
<name>A0A6I6JYY1_9BACT</name>
<evidence type="ECO:0000313" key="1">
    <source>
        <dbReference type="EMBL" id="QGY46350.1"/>
    </source>
</evidence>
<dbReference type="KEGG" id="mcos:GM418_22605"/>
<keyword evidence="2" id="KW-1185">Reference proteome</keyword>
<dbReference type="Proteomes" id="UP000428260">
    <property type="component" value="Chromosome"/>
</dbReference>
<proteinExistence type="predicted"/>
<reference evidence="1 2" key="1">
    <citation type="submission" date="2019-11" db="EMBL/GenBank/DDBJ databases">
        <authorList>
            <person name="Zheng R.K."/>
            <person name="Sun C.M."/>
        </authorList>
    </citation>
    <scope>NUCLEOTIDE SEQUENCE [LARGE SCALE GENOMIC DNA]</scope>
    <source>
        <strain evidence="1 2">WC007</strain>
    </source>
</reference>